<organism evidence="3 4">
    <name type="scientific">Acyrthosiphon pisum</name>
    <name type="common">Pea aphid</name>
    <dbReference type="NCBI Taxonomy" id="7029"/>
    <lineage>
        <taxon>Eukaryota</taxon>
        <taxon>Metazoa</taxon>
        <taxon>Ecdysozoa</taxon>
        <taxon>Arthropoda</taxon>
        <taxon>Hexapoda</taxon>
        <taxon>Insecta</taxon>
        <taxon>Pterygota</taxon>
        <taxon>Neoptera</taxon>
        <taxon>Paraneoptera</taxon>
        <taxon>Hemiptera</taxon>
        <taxon>Sternorrhyncha</taxon>
        <taxon>Aphidomorpha</taxon>
        <taxon>Aphidoidea</taxon>
        <taxon>Aphididae</taxon>
        <taxon>Macrosiphini</taxon>
        <taxon>Acyrthosiphon</taxon>
    </lineage>
</organism>
<dbReference type="OrthoDB" id="6629936at2759"/>
<evidence type="ECO:0000256" key="1">
    <source>
        <dbReference type="SAM" id="Phobius"/>
    </source>
</evidence>
<evidence type="ECO:0000313" key="3">
    <source>
        <dbReference type="EnsemblMetazoa" id="XP_008178666.1"/>
    </source>
</evidence>
<dbReference type="GeneID" id="103307933"/>
<dbReference type="RefSeq" id="XP_008178666.1">
    <property type="nucleotide sequence ID" value="XM_008180444.2"/>
</dbReference>
<keyword evidence="1" id="KW-1133">Transmembrane helix</keyword>
<reference evidence="3" key="2">
    <citation type="submission" date="2022-06" db="UniProtKB">
        <authorList>
            <consortium name="EnsemblMetazoa"/>
        </authorList>
    </citation>
    <scope>IDENTIFICATION</scope>
</reference>
<protein>
    <submittedName>
        <fullName evidence="3">Uncharacterized protein</fullName>
    </submittedName>
</protein>
<dbReference type="EnsemblMetazoa" id="XM_008180444.3">
    <property type="protein sequence ID" value="XP_008178666.1"/>
    <property type="gene ID" value="LOC103307933"/>
</dbReference>
<reference evidence="4" key="1">
    <citation type="submission" date="2010-06" db="EMBL/GenBank/DDBJ databases">
        <authorList>
            <person name="Jiang H."/>
            <person name="Abraham K."/>
            <person name="Ali S."/>
            <person name="Alsbrooks S.L."/>
            <person name="Anim B.N."/>
            <person name="Anosike U.S."/>
            <person name="Attaway T."/>
            <person name="Bandaranaike D.P."/>
            <person name="Battles P.K."/>
            <person name="Bell S.N."/>
            <person name="Bell A.V."/>
            <person name="Beltran B."/>
            <person name="Bickham C."/>
            <person name="Bustamante Y."/>
            <person name="Caleb T."/>
            <person name="Canada A."/>
            <person name="Cardenas V."/>
            <person name="Carter K."/>
            <person name="Chacko J."/>
            <person name="Chandrabose M.N."/>
            <person name="Chavez D."/>
            <person name="Chavez A."/>
            <person name="Chen L."/>
            <person name="Chu H.-S."/>
            <person name="Claassen K.J."/>
            <person name="Cockrell R."/>
            <person name="Collins M."/>
            <person name="Cooper J.A."/>
            <person name="Cree A."/>
            <person name="Curry S.M."/>
            <person name="Da Y."/>
            <person name="Dao M.D."/>
            <person name="Das B."/>
            <person name="Davila M.-L."/>
            <person name="Davy-Carroll L."/>
            <person name="Denson S."/>
            <person name="Dinh H."/>
            <person name="Ebong V.E."/>
            <person name="Edwards J.R."/>
            <person name="Egan A."/>
            <person name="El-Daye J."/>
            <person name="Escobedo L."/>
            <person name="Fernandez S."/>
            <person name="Fernando P.R."/>
            <person name="Flagg N."/>
            <person name="Forbes L.D."/>
            <person name="Fowler R.G."/>
            <person name="Fu Q."/>
            <person name="Gabisi R.A."/>
            <person name="Ganer J."/>
            <person name="Garbino Pronczuk A."/>
            <person name="Garcia R.M."/>
            <person name="Garner T."/>
            <person name="Garrett T.E."/>
            <person name="Gonzalez D.A."/>
            <person name="Hamid H."/>
            <person name="Hawkins E.S."/>
            <person name="Hirani K."/>
            <person name="Hogues M.E."/>
            <person name="Hollins B."/>
            <person name="Hsiao C.-H."/>
            <person name="Jabil R."/>
            <person name="James M.L."/>
            <person name="Jhangiani S.N."/>
            <person name="Johnson B."/>
            <person name="Johnson Q."/>
            <person name="Joshi V."/>
            <person name="Kalu J.B."/>
            <person name="Kam C."/>
            <person name="Kashfia A."/>
            <person name="Keebler J."/>
            <person name="Kisamo H."/>
            <person name="Kovar C.L."/>
            <person name="Lago L.A."/>
            <person name="Lai C.-Y."/>
            <person name="Laidlaw J."/>
            <person name="Lara F."/>
            <person name="Le T.-K."/>
            <person name="Lee S.L."/>
            <person name="Legall F.H."/>
            <person name="Lemon S.J."/>
            <person name="Lewis L.R."/>
            <person name="Li B."/>
            <person name="Liu Y."/>
            <person name="Liu Y.-S."/>
            <person name="Lopez J."/>
            <person name="Lozado R.J."/>
            <person name="Lu J."/>
            <person name="Madu R.C."/>
            <person name="Maheshwari M."/>
            <person name="Maheshwari R."/>
            <person name="Malloy K."/>
            <person name="Martinez E."/>
            <person name="Mathew T."/>
            <person name="Mercado I.C."/>
            <person name="Mercado C."/>
            <person name="Meyer B."/>
            <person name="Montgomery K."/>
            <person name="Morgan M.B."/>
            <person name="Munidasa M."/>
            <person name="Nazareth L.V."/>
            <person name="Nelson J."/>
            <person name="Ng B.M."/>
            <person name="Nguyen N.B."/>
            <person name="Nguyen P.Q."/>
            <person name="Nguyen T."/>
            <person name="Obregon M."/>
            <person name="Okwuonu G.O."/>
            <person name="Onwere C.G."/>
            <person name="Orozco G."/>
            <person name="Parra A."/>
            <person name="Patel S."/>
            <person name="Patil S."/>
            <person name="Perez A."/>
            <person name="Perez Y."/>
            <person name="Pham C."/>
            <person name="Primus E.L."/>
            <person name="Pu L.-L."/>
            <person name="Puazo M."/>
            <person name="Qin X."/>
            <person name="Quiroz J.B."/>
            <person name="Reese J."/>
            <person name="Richards S."/>
            <person name="Rives C.M."/>
            <person name="Robberts R."/>
            <person name="Ruiz S.J."/>
            <person name="Ruiz M.J."/>
            <person name="Santibanez J."/>
            <person name="Schneider B.W."/>
            <person name="Sisson I."/>
            <person name="Smith M."/>
            <person name="Sodergren E."/>
            <person name="Song X.-Z."/>
            <person name="Song B.B."/>
            <person name="Summersgill H."/>
            <person name="Thelus R."/>
            <person name="Thornton R.D."/>
            <person name="Trejos Z.Y."/>
            <person name="Usmani K."/>
            <person name="Vattathil S."/>
            <person name="Villasana D."/>
            <person name="Walker D.L."/>
            <person name="Wang S."/>
            <person name="Wang K."/>
            <person name="White C.S."/>
            <person name="Williams A.C."/>
            <person name="Williamson J."/>
            <person name="Wilson K."/>
            <person name="Woghiren I.O."/>
            <person name="Woodworth J.R."/>
            <person name="Worley K.C."/>
            <person name="Wright R.A."/>
            <person name="Wu W."/>
            <person name="Young L."/>
            <person name="Zhang L."/>
            <person name="Zhang J."/>
            <person name="Zhu Y."/>
            <person name="Muzny D.M."/>
            <person name="Weinstock G."/>
            <person name="Gibbs R.A."/>
        </authorList>
    </citation>
    <scope>NUCLEOTIDE SEQUENCE [LARGE SCALE GENOMIC DNA]</scope>
    <source>
        <strain evidence="4">LSR1</strain>
    </source>
</reference>
<proteinExistence type="predicted"/>
<dbReference type="KEGG" id="api:103307933"/>
<dbReference type="AlphaFoldDB" id="A0A8R1X0E6"/>
<feature type="transmembrane region" description="Helical" evidence="1">
    <location>
        <begin position="68"/>
        <end position="96"/>
    </location>
</feature>
<evidence type="ECO:0000313" key="4">
    <source>
        <dbReference type="Proteomes" id="UP000007819"/>
    </source>
</evidence>
<keyword evidence="1" id="KW-0812">Transmembrane</keyword>
<feature type="chain" id="PRO_5035871957" evidence="2">
    <location>
        <begin position="22"/>
        <end position="132"/>
    </location>
</feature>
<feature type="signal peptide" evidence="2">
    <location>
        <begin position="1"/>
        <end position="21"/>
    </location>
</feature>
<keyword evidence="4" id="KW-1185">Reference proteome</keyword>
<evidence type="ECO:0000256" key="2">
    <source>
        <dbReference type="SAM" id="SignalP"/>
    </source>
</evidence>
<keyword evidence="2" id="KW-0732">Signal</keyword>
<accession>A0A8R1X0E6</accession>
<name>A0A8R1X0E6_ACYPI</name>
<sequence>MYKYTVMTAAVIVVLASLASSIPATSAQTAANKIDMMPSSATSIHSHHVKPEHHSMFASGGQGVGGSVVLLGAVAAAGAAGIAAVVALVSAILPYFRFFFGGHKGKASDSDMENISEFVLGAFNKYDSQHKA</sequence>
<dbReference type="Proteomes" id="UP000007819">
    <property type="component" value="Chromosome A1"/>
</dbReference>
<keyword evidence="1" id="KW-0472">Membrane</keyword>